<feature type="domain" description="LYC1 C-terminal" evidence="1">
    <location>
        <begin position="169"/>
        <end position="406"/>
    </location>
</feature>
<proteinExistence type="predicted"/>
<gene>
    <name evidence="2" type="primary">Piso0_002135</name>
    <name evidence="2" type="ORF">GNLVRS01_PISO0J05421g</name>
</gene>
<dbReference type="AlphaFoldDB" id="G8YBS9"/>
<sequence length="406" mass="46428">MDGDNYELIRITDQALIDRTRHLNSEAWKGPLTTEEYTEREYVLGKSNMIDTGDNGIYVFALVDKSRRDDFLCSSELLVRKSFKLVWSEETKSVVNHTVLSGCIGGVFTPQVNRGKGYARIMINKLVELSKQKYLGEDGFLTLYSEVGDYYSKSGFTSLPVPLLKMKVKDINETALENVKIEPIKYHTFDELLDRYGMHLTHGLEQKVANDHKERVVVEPVSEIVDWFHLRAKFVASKLMDLTEKVRTDVPYQQLVDQLTLLKPNMFGLKLTSVGGDFIGFIAWTYDWKQTNVPDHKYAGTATVLKLFISPEYDQLKYSKYLFSQAMGYFANNGGPGGEIGAPVEEVVVWDSEVDEPIKQWLTDKYAPRVVENGSISAILLMNDHEQKLFEDGKLVWEENTKLPWF</sequence>
<dbReference type="Gene3D" id="3.40.630.30">
    <property type="match status" value="1"/>
</dbReference>
<dbReference type="InterPro" id="IPR055100">
    <property type="entry name" value="GNAT_LYC1-like"/>
</dbReference>
<dbReference type="Pfam" id="PF22998">
    <property type="entry name" value="GNAT_LYC1-like"/>
    <property type="match status" value="1"/>
</dbReference>
<dbReference type="EMBL" id="FO082050">
    <property type="protein sequence ID" value="CCE82410.1"/>
    <property type="molecule type" value="Genomic_DNA"/>
</dbReference>
<dbReference type="STRING" id="559304.G8YBS9"/>
<dbReference type="InterPro" id="IPR053013">
    <property type="entry name" value="LAT"/>
</dbReference>
<organism evidence="2 3">
    <name type="scientific">Pichia sorbitophila (strain ATCC MYA-4447 / BCRC 22081 / CBS 7064 / NBRC 10061 / NRRL Y-12695)</name>
    <name type="common">Hybrid yeast</name>
    <dbReference type="NCBI Taxonomy" id="559304"/>
    <lineage>
        <taxon>Eukaryota</taxon>
        <taxon>Fungi</taxon>
        <taxon>Dikarya</taxon>
        <taxon>Ascomycota</taxon>
        <taxon>Saccharomycotina</taxon>
        <taxon>Pichiomycetes</taxon>
        <taxon>Debaryomycetaceae</taxon>
        <taxon>Millerozyma</taxon>
    </lineage>
</organism>
<evidence type="ECO:0000313" key="2">
    <source>
        <dbReference type="EMBL" id="CCE82410.1"/>
    </source>
</evidence>
<name>G8YBS9_PICSO</name>
<evidence type="ECO:0000313" key="3">
    <source>
        <dbReference type="Proteomes" id="UP000005222"/>
    </source>
</evidence>
<dbReference type="Proteomes" id="UP000005222">
    <property type="component" value="Chromosome J"/>
</dbReference>
<dbReference type="InParanoid" id="G8YBS9"/>
<dbReference type="PANTHER" id="PTHR34815:SF2">
    <property type="entry name" value="N-ACETYLTRANSFERASE DOMAIN-CONTAINING PROTEIN"/>
    <property type="match status" value="1"/>
</dbReference>
<reference evidence="2 3" key="1">
    <citation type="journal article" date="2012" name="G3 (Bethesda)">
        <title>Pichia sorbitophila, an interspecies yeast hybrid reveals early steps of genome resolution following polyploidization.</title>
        <authorList>
            <person name="Leh Louis V."/>
            <person name="Despons L."/>
            <person name="Friedrich A."/>
            <person name="Martin T."/>
            <person name="Durrens P."/>
            <person name="Casaregola S."/>
            <person name="Neuveglise C."/>
            <person name="Fairhead C."/>
            <person name="Marck C."/>
            <person name="Cruz J.A."/>
            <person name="Straub M.L."/>
            <person name="Kugler V."/>
            <person name="Sacerdot C."/>
            <person name="Uzunov Z."/>
            <person name="Thierry A."/>
            <person name="Weiss S."/>
            <person name="Bleykasten C."/>
            <person name="De Montigny J."/>
            <person name="Jacques N."/>
            <person name="Jung P."/>
            <person name="Lemaire M."/>
            <person name="Mallet S."/>
            <person name="Morel G."/>
            <person name="Richard G.F."/>
            <person name="Sarkar A."/>
            <person name="Savel G."/>
            <person name="Schacherer J."/>
            <person name="Seret M.L."/>
            <person name="Talla E."/>
            <person name="Samson G."/>
            <person name="Jubin C."/>
            <person name="Poulain J."/>
            <person name="Vacherie B."/>
            <person name="Barbe V."/>
            <person name="Pelletier E."/>
            <person name="Sherman D.J."/>
            <person name="Westhof E."/>
            <person name="Weissenbach J."/>
            <person name="Baret P.V."/>
            <person name="Wincker P."/>
            <person name="Gaillardin C."/>
            <person name="Dujon B."/>
            <person name="Souciet J.L."/>
        </authorList>
    </citation>
    <scope>NUCLEOTIDE SEQUENCE [LARGE SCALE GENOMIC DNA]</scope>
    <source>
        <strain evidence="3">ATCC MYA-4447 / BCRC 22081 / CBS 7064 / NBRC 10061 / NRRL Y-12695</strain>
    </source>
</reference>
<dbReference type="OMA" id="CVEPNAN"/>
<dbReference type="SUPFAM" id="SSF55729">
    <property type="entry name" value="Acyl-CoA N-acyltransferases (Nat)"/>
    <property type="match status" value="1"/>
</dbReference>
<dbReference type="InterPro" id="IPR016181">
    <property type="entry name" value="Acyl_CoA_acyltransferase"/>
</dbReference>
<protein>
    <submittedName>
        <fullName evidence="2">Piso0_002135 protein</fullName>
    </submittedName>
</protein>
<dbReference type="PANTHER" id="PTHR34815">
    <property type="entry name" value="LYSINE ACETYLTRANSFERASE"/>
    <property type="match status" value="1"/>
</dbReference>
<dbReference type="eggNOG" id="ENOG502TDZI">
    <property type="taxonomic scope" value="Eukaryota"/>
</dbReference>
<accession>G8YBS9</accession>
<keyword evidence="3" id="KW-1185">Reference proteome</keyword>
<evidence type="ECO:0000259" key="1">
    <source>
        <dbReference type="Pfam" id="PF22998"/>
    </source>
</evidence>
<dbReference type="OrthoDB" id="2020070at2759"/>
<dbReference type="FunCoup" id="G8YBS9">
    <property type="interactions" value="171"/>
</dbReference>
<dbReference type="HOGENOM" id="CLU_059407_0_0_1"/>